<keyword evidence="5" id="KW-1185">Reference proteome</keyword>
<dbReference type="Proteomes" id="UP001551675">
    <property type="component" value="Unassembled WGS sequence"/>
</dbReference>
<feature type="transmembrane region" description="Helical" evidence="2">
    <location>
        <begin position="153"/>
        <end position="174"/>
    </location>
</feature>
<dbReference type="RefSeq" id="WP_061253068.1">
    <property type="nucleotide sequence ID" value="NZ_JBFALK010000036.1"/>
</dbReference>
<reference evidence="4 5" key="1">
    <citation type="submission" date="2024-06" db="EMBL/GenBank/DDBJ databases">
        <title>The Natural Products Discovery Center: Release of the First 8490 Sequenced Strains for Exploring Actinobacteria Biosynthetic Diversity.</title>
        <authorList>
            <person name="Kalkreuter E."/>
            <person name="Kautsar S.A."/>
            <person name="Yang D."/>
            <person name="Bader C.D."/>
            <person name="Teijaro C.N."/>
            <person name="Fluegel L."/>
            <person name="Davis C.M."/>
            <person name="Simpson J.R."/>
            <person name="Lauterbach L."/>
            <person name="Steele A.D."/>
            <person name="Gui C."/>
            <person name="Meng S."/>
            <person name="Li G."/>
            <person name="Viehrig K."/>
            <person name="Ye F."/>
            <person name="Su P."/>
            <person name="Kiefer A.F."/>
            <person name="Nichols A."/>
            <person name="Cepeda A.J."/>
            <person name="Yan W."/>
            <person name="Fan B."/>
            <person name="Jiang Y."/>
            <person name="Adhikari A."/>
            <person name="Zheng C.-J."/>
            <person name="Schuster L."/>
            <person name="Cowan T.M."/>
            <person name="Smanski M.J."/>
            <person name="Chevrette M.G."/>
            <person name="De Carvalho L.P.S."/>
            <person name="Shen B."/>
        </authorList>
    </citation>
    <scope>NUCLEOTIDE SEQUENCE [LARGE SCALE GENOMIC DNA]</scope>
    <source>
        <strain evidence="4 5">NPDC050100</strain>
    </source>
</reference>
<dbReference type="EMBL" id="JBFALK010000036">
    <property type="protein sequence ID" value="MEV0974847.1"/>
    <property type="molecule type" value="Genomic_DNA"/>
</dbReference>
<keyword evidence="2" id="KW-0472">Membrane</keyword>
<keyword evidence="2" id="KW-0812">Transmembrane</keyword>
<evidence type="ECO:0000313" key="4">
    <source>
        <dbReference type="EMBL" id="MEV0974847.1"/>
    </source>
</evidence>
<feature type="chain" id="PRO_5045139438" description="DUF1440 domain-containing protein" evidence="3">
    <location>
        <begin position="21"/>
        <end position="181"/>
    </location>
</feature>
<organism evidence="4 5">
    <name type="scientific">Microtetraspora glauca</name>
    <dbReference type="NCBI Taxonomy" id="1996"/>
    <lineage>
        <taxon>Bacteria</taxon>
        <taxon>Bacillati</taxon>
        <taxon>Actinomycetota</taxon>
        <taxon>Actinomycetes</taxon>
        <taxon>Streptosporangiales</taxon>
        <taxon>Streptosporangiaceae</taxon>
        <taxon>Microtetraspora</taxon>
    </lineage>
</organism>
<feature type="transmembrane region" description="Helical" evidence="2">
    <location>
        <begin position="120"/>
        <end position="141"/>
    </location>
</feature>
<keyword evidence="3" id="KW-0732">Signal</keyword>
<feature type="region of interest" description="Disordered" evidence="1">
    <location>
        <begin position="32"/>
        <end position="87"/>
    </location>
</feature>
<protein>
    <recommendedName>
        <fullName evidence="6">DUF1440 domain-containing protein</fullName>
    </recommendedName>
</protein>
<evidence type="ECO:0000256" key="2">
    <source>
        <dbReference type="SAM" id="Phobius"/>
    </source>
</evidence>
<evidence type="ECO:0000256" key="1">
    <source>
        <dbReference type="SAM" id="MobiDB-lite"/>
    </source>
</evidence>
<feature type="compositionally biased region" description="Basic residues" evidence="1">
    <location>
        <begin position="78"/>
        <end position="87"/>
    </location>
</feature>
<evidence type="ECO:0000256" key="3">
    <source>
        <dbReference type="SAM" id="SignalP"/>
    </source>
</evidence>
<feature type="transmembrane region" description="Helical" evidence="2">
    <location>
        <begin position="91"/>
        <end position="108"/>
    </location>
</feature>
<evidence type="ECO:0000313" key="5">
    <source>
        <dbReference type="Proteomes" id="UP001551675"/>
    </source>
</evidence>
<sequence length="181" mass="18598">MLTKLVHGAASGALATVALAAVSLAGDQAGLMRDQPSRHVSPGGLPPRASRNPLTPGLLPRTSRNPLTSGLAPGASHAPRHGGRRTRRGEALAHFGIGVASGVVFSALSRGRRARLPLGVGYALAAWIASHNGWVPCIGILPPETRDDSCRAAVAAAGHVVYGMVLVATMNRLLRQPSPPV</sequence>
<keyword evidence="2" id="KW-1133">Transmembrane helix</keyword>
<gene>
    <name evidence="4" type="ORF">AB0I59_40190</name>
</gene>
<feature type="signal peptide" evidence="3">
    <location>
        <begin position="1"/>
        <end position="20"/>
    </location>
</feature>
<proteinExistence type="predicted"/>
<accession>A0ABV3GUA2</accession>
<evidence type="ECO:0008006" key="6">
    <source>
        <dbReference type="Google" id="ProtNLM"/>
    </source>
</evidence>
<comment type="caution">
    <text evidence="4">The sequence shown here is derived from an EMBL/GenBank/DDBJ whole genome shotgun (WGS) entry which is preliminary data.</text>
</comment>
<name>A0ABV3GUA2_MICGL</name>